<dbReference type="SUPFAM" id="SSF49452">
    <property type="entry name" value="Starch-binding domain-like"/>
    <property type="match status" value="1"/>
</dbReference>
<proteinExistence type="inferred from homology"/>
<comment type="catalytic activity">
    <reaction evidence="5">
        <text>Hydrolysis of (1-&gt;6)-alpha-D-glucosidic linkages in pullulan, amylopectin and glycogen, and in the alpha- and beta-limit dextrins of amylopectin and glycogen.</text>
        <dbReference type="EC" id="3.2.1.41"/>
    </reaction>
</comment>
<keyword evidence="11" id="KW-1185">Reference proteome</keyword>
<reference evidence="10 11" key="1">
    <citation type="submission" date="2022-08" db="EMBL/GenBank/DDBJ databases">
        <title>Reclassification of Massilia species as members of the genera Telluria, Duganella, Pseudoduganella, Mokoshia gen. nov. and Zemynaea gen. nov. using orthogonal and non-orthogonal genome-based approaches.</title>
        <authorList>
            <person name="Bowman J.P."/>
        </authorList>
    </citation>
    <scope>NUCLEOTIDE SEQUENCE [LARGE SCALE GENOMIC DNA]</scope>
    <source>
        <strain evidence="10 11">LMG 28164</strain>
    </source>
</reference>
<dbReference type="Gene3D" id="2.60.40.1130">
    <property type="entry name" value="Rab geranylgeranyltransferase alpha-subunit, insert domain"/>
    <property type="match status" value="1"/>
</dbReference>
<dbReference type="Pfam" id="PF02922">
    <property type="entry name" value="CBM_48"/>
    <property type="match status" value="1"/>
</dbReference>
<evidence type="ECO:0000256" key="8">
    <source>
        <dbReference type="ARBA" id="ARBA00031076"/>
    </source>
</evidence>
<accession>A0ABT2A6S8</accession>
<dbReference type="CDD" id="cd10315">
    <property type="entry name" value="CBM41_pullulanase"/>
    <property type="match status" value="1"/>
</dbReference>
<dbReference type="Pfam" id="PF03714">
    <property type="entry name" value="PUD"/>
    <property type="match status" value="1"/>
</dbReference>
<dbReference type="InterPro" id="IPR040671">
    <property type="entry name" value="Pullulanase_N2"/>
</dbReference>
<dbReference type="Proteomes" id="UP001205560">
    <property type="component" value="Unassembled WGS sequence"/>
</dbReference>
<gene>
    <name evidence="10" type="primary">pulA</name>
    <name evidence="10" type="ORF">NX782_11645</name>
</gene>
<dbReference type="InterPro" id="IPR013784">
    <property type="entry name" value="Carb-bd-like_fold"/>
</dbReference>
<keyword evidence="2" id="KW-0732">Signal</keyword>
<dbReference type="InterPro" id="IPR014756">
    <property type="entry name" value="Ig_E-set"/>
</dbReference>
<evidence type="ECO:0000256" key="2">
    <source>
        <dbReference type="ARBA" id="ARBA00022729"/>
    </source>
</evidence>
<evidence type="ECO:0000256" key="3">
    <source>
        <dbReference type="ARBA" id="ARBA00022801"/>
    </source>
</evidence>
<name>A0ABT2A6S8_9BURK</name>
<dbReference type="InterPro" id="IPR004193">
    <property type="entry name" value="Glyco_hydro_13_N"/>
</dbReference>
<dbReference type="Gene3D" id="3.20.20.80">
    <property type="entry name" value="Glycosidases"/>
    <property type="match status" value="1"/>
</dbReference>
<dbReference type="Gene3D" id="2.60.40.10">
    <property type="entry name" value="Immunoglobulins"/>
    <property type="match status" value="1"/>
</dbReference>
<organism evidence="10 11">
    <name type="scientific">Massilia norwichensis</name>
    <dbReference type="NCBI Taxonomy" id="1442366"/>
    <lineage>
        <taxon>Bacteria</taxon>
        <taxon>Pseudomonadati</taxon>
        <taxon>Pseudomonadota</taxon>
        <taxon>Betaproteobacteria</taxon>
        <taxon>Burkholderiales</taxon>
        <taxon>Oxalobacteraceae</taxon>
        <taxon>Telluria group</taxon>
        <taxon>Massilia</taxon>
    </lineage>
</organism>
<evidence type="ECO:0000256" key="6">
    <source>
        <dbReference type="ARBA" id="ARBA00024062"/>
    </source>
</evidence>
<evidence type="ECO:0000313" key="11">
    <source>
        <dbReference type="Proteomes" id="UP001205560"/>
    </source>
</evidence>
<dbReference type="EC" id="3.2.1.41" evidence="6"/>
<dbReference type="InterPro" id="IPR024561">
    <property type="entry name" value="Pullul_strch_C"/>
</dbReference>
<protein>
    <recommendedName>
        <fullName evidence="6">pullulanase</fullName>
        <ecNumber evidence="6">3.2.1.41</ecNumber>
    </recommendedName>
    <alternativeName>
        <fullName evidence="7">Alpha-dextrin endo-1,6-alpha-glucosidase</fullName>
    </alternativeName>
    <alternativeName>
        <fullName evidence="8">Pullulan 6-glucanohydrolase</fullName>
    </alternativeName>
</protein>
<dbReference type="SMART" id="SM00642">
    <property type="entry name" value="Aamy"/>
    <property type="match status" value="1"/>
</dbReference>
<evidence type="ECO:0000256" key="4">
    <source>
        <dbReference type="ARBA" id="ARBA00023295"/>
    </source>
</evidence>
<dbReference type="InterPro" id="IPR011839">
    <property type="entry name" value="Pullul_strch"/>
</dbReference>
<sequence length="1027" mass="110131">MLLGSLLTACGAGDSADLQGSSGGARLLASAPAAAVAPVAPGSIRMHFHRIQNDTAQWGVYSWDGPQRPSGAWITDRFMFTGTDAFGGYVDIPLAAGKSAIWFLVTDGTGFKNCGSDQHADLNADVYAKGQEIWMLEGDCAVYNSAPALSYGNLGNASAHWLSATTLAWPGVPASGASYKLFYALNGGLSATPDAATGLVGANGSFALVPAPLSDAIRSKYPHLAGATGLQLAGPDAAKAAQLASGQFAIAQYDASGNLVQATSLQMAGMLDDVFAPAASNAELGLSFDRAGIPTFRVWAPTAKAVSLNVYPNGTAAASASVPMTKDAASGVWRYTAADGSWTNRAYYTYTVQVLSRWANNALVTNTVTDPYSLSLNANSTRSFVANLDSPALKPAGWDNQRIPKLEAPTDIALYELHIRDFSAQDTTVPAAYRGKYLAFTDEQANPMRHLKSLQKAGMTHVHLLPSFDFASVNEAGCATPAIPAAAADSSAQQAAVAAVADSDCFNWGYDPVHYNAPEGSYASDANDGAARVREFRAMVQSLHDNGLRVTMDVVYNHTSQSQQGPLSVLDRIVPTYYYRLGANGNILNDSCCADTAQENAMMGKLMIDSVSLWARQYKVDSFRFDIMGFTPLDLLKRLQASVNQAAGRDIYLYGEAWNFGSVANDARFVQARQANMAGTGIGSFNDRMRDAVRGGGCCDGGSALITQQGFINGVWYDPNGQANQSRDDALRLADMVRVALSGTLRDYRFTDRFGSLRTNAQIDYFGQQAGFALSPSETINYIEAHDNQTLFDINAFRLPQSTSLADRVRVQNLGAAIVLLSQGVPFIHAGQEILRSKSLDRDSYNAGDWFNRLDYSYASNNFGVGLPMAGPNQDNWGLMAPILNNPLIKPDTRAILQAKAVFEDLLAIRQESTLFRLRSAQDVIERLKFHNVGPDQVPGMIVMEIDGNDPGKYKGAQYKGVVVVFNVDKAARTIAVPALKGRKLKLHRIQRNGSDEVVKAADFDGNRATFSIPARTAAVFVQNANE</sequence>
<evidence type="ECO:0000256" key="7">
    <source>
        <dbReference type="ARBA" id="ARBA00029618"/>
    </source>
</evidence>
<evidence type="ECO:0000256" key="1">
    <source>
        <dbReference type="ARBA" id="ARBA00008061"/>
    </source>
</evidence>
<comment type="similarity">
    <text evidence="1">Belongs to the glycosyl hydrolase 13 family.</text>
</comment>
<dbReference type="RefSeq" id="WP_258845621.1">
    <property type="nucleotide sequence ID" value="NZ_JANUGX010000012.1"/>
</dbReference>
<dbReference type="EMBL" id="JANUGX010000012">
    <property type="protein sequence ID" value="MCS0589854.1"/>
    <property type="molecule type" value="Genomic_DNA"/>
</dbReference>
<dbReference type="InterPro" id="IPR006047">
    <property type="entry name" value="GH13_cat_dom"/>
</dbReference>
<dbReference type="Pfam" id="PF11852">
    <property type="entry name" value="Pullul_strch_C"/>
    <property type="match status" value="1"/>
</dbReference>
<dbReference type="PANTHER" id="PTHR43002">
    <property type="entry name" value="GLYCOGEN DEBRANCHING ENZYME"/>
    <property type="match status" value="1"/>
</dbReference>
<dbReference type="SUPFAM" id="SSF81296">
    <property type="entry name" value="E set domains"/>
    <property type="match status" value="2"/>
</dbReference>
<dbReference type="SUPFAM" id="SSF51445">
    <property type="entry name" value="(Trans)glycosidases"/>
    <property type="match status" value="1"/>
</dbReference>
<comment type="caution">
    <text evidence="10">The sequence shown here is derived from an EMBL/GenBank/DDBJ whole genome shotgun (WGS) entry which is preliminary data.</text>
</comment>
<dbReference type="InterPro" id="IPR013780">
    <property type="entry name" value="Glyco_hydro_b"/>
</dbReference>
<dbReference type="CDD" id="cd02860">
    <property type="entry name" value="E_set_Pullulanase"/>
    <property type="match status" value="1"/>
</dbReference>
<dbReference type="Pfam" id="PF17967">
    <property type="entry name" value="Pullulanase_N2"/>
    <property type="match status" value="1"/>
</dbReference>
<dbReference type="InterPro" id="IPR017853">
    <property type="entry name" value="GH"/>
</dbReference>
<dbReference type="InterPro" id="IPR005323">
    <property type="entry name" value="CBM41_pullulanase"/>
</dbReference>
<dbReference type="SUPFAM" id="SSF51011">
    <property type="entry name" value="Glycosyl hydrolase domain"/>
    <property type="match status" value="1"/>
</dbReference>
<evidence type="ECO:0000313" key="10">
    <source>
        <dbReference type="EMBL" id="MCS0589854.1"/>
    </source>
</evidence>
<feature type="domain" description="Glycosyl hydrolase family 13 catalytic" evidence="9">
    <location>
        <begin position="494"/>
        <end position="858"/>
    </location>
</feature>
<dbReference type="NCBIfam" id="TIGR02103">
    <property type="entry name" value="pullul_strch"/>
    <property type="match status" value="1"/>
</dbReference>
<keyword evidence="4" id="KW-0326">Glycosidase</keyword>
<dbReference type="InterPro" id="IPR013783">
    <property type="entry name" value="Ig-like_fold"/>
</dbReference>
<evidence type="ECO:0000259" key="9">
    <source>
        <dbReference type="SMART" id="SM00642"/>
    </source>
</evidence>
<evidence type="ECO:0000256" key="5">
    <source>
        <dbReference type="ARBA" id="ARBA00023965"/>
    </source>
</evidence>
<keyword evidence="3" id="KW-0378">Hydrolase</keyword>
<dbReference type="Gene3D" id="2.60.40.1180">
    <property type="entry name" value="Golgi alpha-mannosidase II"/>
    <property type="match status" value="1"/>
</dbReference>
<dbReference type="Gene3D" id="2.60.40.1110">
    <property type="match status" value="1"/>
</dbReference>
<dbReference type="CDD" id="cd11341">
    <property type="entry name" value="AmyAc_Pullulanase_LD-like"/>
    <property type="match status" value="1"/>
</dbReference>